<dbReference type="EMBL" id="LIAE01010728">
    <property type="protein sequence ID" value="PAV56047.1"/>
    <property type="molecule type" value="Genomic_DNA"/>
</dbReference>
<comment type="caution">
    <text evidence="1">The sequence shown here is derived from an EMBL/GenBank/DDBJ whole genome shotgun (WGS) entry which is preliminary data.</text>
</comment>
<organism evidence="1 2">
    <name type="scientific">Diploscapter pachys</name>
    <dbReference type="NCBI Taxonomy" id="2018661"/>
    <lineage>
        <taxon>Eukaryota</taxon>
        <taxon>Metazoa</taxon>
        <taxon>Ecdysozoa</taxon>
        <taxon>Nematoda</taxon>
        <taxon>Chromadorea</taxon>
        <taxon>Rhabditida</taxon>
        <taxon>Rhabditina</taxon>
        <taxon>Rhabditomorpha</taxon>
        <taxon>Rhabditoidea</taxon>
        <taxon>Rhabditidae</taxon>
        <taxon>Diploscapter</taxon>
    </lineage>
</organism>
<proteinExistence type="predicted"/>
<dbReference type="Proteomes" id="UP000218231">
    <property type="component" value="Unassembled WGS sequence"/>
</dbReference>
<reference evidence="1 2" key="1">
    <citation type="journal article" date="2017" name="Curr. Biol.">
        <title>Genome architecture and evolution of a unichromosomal asexual nematode.</title>
        <authorList>
            <person name="Fradin H."/>
            <person name="Zegar C."/>
            <person name="Gutwein M."/>
            <person name="Lucas J."/>
            <person name="Kovtun M."/>
            <person name="Corcoran D."/>
            <person name="Baugh L.R."/>
            <person name="Kiontke K."/>
            <person name="Gunsalus K."/>
            <person name="Fitch D.H."/>
            <person name="Piano F."/>
        </authorList>
    </citation>
    <scope>NUCLEOTIDE SEQUENCE [LARGE SCALE GENOMIC DNA]</scope>
    <source>
        <strain evidence="1">PF1309</strain>
    </source>
</reference>
<protein>
    <submittedName>
        <fullName evidence="1">Uncharacterized protein</fullName>
    </submittedName>
</protein>
<dbReference type="AlphaFoldDB" id="A0A2A2J337"/>
<evidence type="ECO:0000313" key="2">
    <source>
        <dbReference type="Proteomes" id="UP000218231"/>
    </source>
</evidence>
<accession>A0A2A2J337</accession>
<name>A0A2A2J337_9BILA</name>
<evidence type="ECO:0000313" key="1">
    <source>
        <dbReference type="EMBL" id="PAV56047.1"/>
    </source>
</evidence>
<gene>
    <name evidence="1" type="ORF">WR25_06497</name>
</gene>
<keyword evidence="2" id="KW-1185">Reference proteome</keyword>
<sequence>MDWAEVVGSDELANGMNGLRELVRGDQKFYILFESICKDPELSFFSKLDQVQYISRYLPDEELQPRVQSLCYNLQSELKNIPTFIHLASDQKKMEINDIWRSDLEWDDKLTRLDEVAKGTPIEYQCRYFRWRFIQKRDLIFDVFGEDDDTALKRMIKALYQSESTLDEFGKALYQSRHCFKDERKIINFLIDMNIHV</sequence>